<proteinExistence type="predicted"/>
<comment type="caution">
    <text evidence="3">The sequence shown here is derived from an EMBL/GenBank/DDBJ whole genome shotgun (WGS) entry which is preliminary data.</text>
</comment>
<evidence type="ECO:0000256" key="1">
    <source>
        <dbReference type="ARBA" id="ARBA00023002"/>
    </source>
</evidence>
<evidence type="ECO:0000259" key="2">
    <source>
        <dbReference type="Pfam" id="PF01266"/>
    </source>
</evidence>
<keyword evidence="1" id="KW-0560">Oxidoreductase</keyword>
<gene>
    <name evidence="3" type="ORF">ERW57_16985</name>
</gene>
<dbReference type="GO" id="GO:0016491">
    <property type="term" value="F:oxidoreductase activity"/>
    <property type="evidence" value="ECO:0007669"/>
    <property type="project" value="UniProtKB-KW"/>
</dbReference>
<name>A0A4Q5KQC1_9GAMM</name>
<dbReference type="InterPro" id="IPR006076">
    <property type="entry name" value="FAD-dep_OxRdtase"/>
</dbReference>
<dbReference type="EMBL" id="SEZK01000043">
    <property type="protein sequence ID" value="RYU48850.1"/>
    <property type="molecule type" value="Genomic_DNA"/>
</dbReference>
<sequence>MNICIVGAGWYGCHIASSLLKQGHDVVIFEKSKSTISGASKKNQNRLHLGFHYPRNHETRVQSKNGFNWFIEHYGQLCSYVDENIYAVAKKDSYIDFETFKLIMEGTKLDFTEIERSEFLKRGLNPDVIEGAILCQEMVINNSIATKYFDDILSKHLKLDTYVDLKNEAVIKSLKDNFDYIIDCTWGTSGTLQDEEIFYEPCVYFYYKTQKEKRIAITVMDGEFCSLYPYYDDIYTLTSVKNTPLGQFSSINDAIVELNNVKQNRTLVSEKRDKFEEEIKSFYPNFNNEFEFVGPEFSMKTKIKSSTDYRGCFVKKTDKLISIFSGKIDTLYIAEKKIQEIISREN</sequence>
<organism evidence="3 4">
    <name type="scientific">Aliivibrio finisterrensis</name>
    <dbReference type="NCBI Taxonomy" id="511998"/>
    <lineage>
        <taxon>Bacteria</taxon>
        <taxon>Pseudomonadati</taxon>
        <taxon>Pseudomonadota</taxon>
        <taxon>Gammaproteobacteria</taxon>
        <taxon>Vibrionales</taxon>
        <taxon>Vibrionaceae</taxon>
        <taxon>Aliivibrio</taxon>
    </lineage>
</organism>
<dbReference type="SUPFAM" id="SSF51971">
    <property type="entry name" value="Nucleotide-binding domain"/>
    <property type="match status" value="1"/>
</dbReference>
<dbReference type="Gene3D" id="3.50.50.60">
    <property type="entry name" value="FAD/NAD(P)-binding domain"/>
    <property type="match status" value="1"/>
</dbReference>
<dbReference type="InterPro" id="IPR036188">
    <property type="entry name" value="FAD/NAD-bd_sf"/>
</dbReference>
<dbReference type="AlphaFoldDB" id="A0A4Q5KQC1"/>
<dbReference type="RefSeq" id="WP_130049147.1">
    <property type="nucleotide sequence ID" value="NZ_SEZK01000043.1"/>
</dbReference>
<accession>A0A4Q5KQC1</accession>
<feature type="domain" description="FAD dependent oxidoreductase" evidence="2">
    <location>
        <begin position="3"/>
        <end position="149"/>
    </location>
</feature>
<reference evidence="3 4" key="1">
    <citation type="submission" date="2019-02" db="EMBL/GenBank/DDBJ databases">
        <title>Genome sequences of Aliivibrio finisterrensis strains from farmed Atlantic salmon.</title>
        <authorList>
            <person name="Bowman J.P."/>
        </authorList>
    </citation>
    <scope>NUCLEOTIDE SEQUENCE [LARGE SCALE GENOMIC DNA]</scope>
    <source>
        <strain evidence="3 4">A46</strain>
    </source>
</reference>
<evidence type="ECO:0000313" key="3">
    <source>
        <dbReference type="EMBL" id="RYU48850.1"/>
    </source>
</evidence>
<dbReference type="Proteomes" id="UP000294063">
    <property type="component" value="Unassembled WGS sequence"/>
</dbReference>
<evidence type="ECO:0000313" key="4">
    <source>
        <dbReference type="Proteomes" id="UP000294063"/>
    </source>
</evidence>
<dbReference type="Pfam" id="PF01266">
    <property type="entry name" value="DAO"/>
    <property type="match status" value="1"/>
</dbReference>
<protein>
    <submittedName>
        <fullName evidence="3">FAD-binding oxidoreductase</fullName>
    </submittedName>
</protein>